<evidence type="ECO:0000313" key="2">
    <source>
        <dbReference type="EMBL" id="PRX50994.1"/>
    </source>
</evidence>
<comment type="caution">
    <text evidence="2">The sequence shown here is derived from an EMBL/GenBank/DDBJ whole genome shotgun (WGS) entry which is preliminary data.</text>
</comment>
<dbReference type="SUPFAM" id="SSF117916">
    <property type="entry name" value="Fe-S cluster assembly (FSCA) domain-like"/>
    <property type="match status" value="1"/>
</dbReference>
<accession>A0A2T0M2M9</accession>
<dbReference type="AlphaFoldDB" id="A0A2T0M2M9"/>
<dbReference type="RefSeq" id="WP_106176525.1">
    <property type="nucleotide sequence ID" value="NZ_PVNH01000001.1"/>
</dbReference>
<dbReference type="OrthoDB" id="9798220at2"/>
<dbReference type="EMBL" id="PVNH01000001">
    <property type="protein sequence ID" value="PRX50994.1"/>
    <property type="molecule type" value="Genomic_DNA"/>
</dbReference>
<reference evidence="2 3" key="1">
    <citation type="submission" date="2018-03" db="EMBL/GenBank/DDBJ databases">
        <title>Genomic Encyclopedia of Type Strains, Phase III (KMG-III): the genomes of soil and plant-associated and newly described type strains.</title>
        <authorList>
            <person name="Whitman W."/>
        </authorList>
    </citation>
    <scope>NUCLEOTIDE SEQUENCE [LARGE SCALE GENOMIC DNA]</scope>
    <source>
        <strain evidence="2 3">CGMCC 4.7125</strain>
    </source>
</reference>
<keyword evidence="3" id="KW-1185">Reference proteome</keyword>
<dbReference type="InterPro" id="IPR034904">
    <property type="entry name" value="FSCA_dom_sf"/>
</dbReference>
<feature type="region of interest" description="Disordered" evidence="1">
    <location>
        <begin position="160"/>
        <end position="190"/>
    </location>
</feature>
<dbReference type="Proteomes" id="UP000238362">
    <property type="component" value="Unassembled WGS sequence"/>
</dbReference>
<name>A0A2T0M2M9_9PSEU</name>
<organism evidence="2 3">
    <name type="scientific">Prauserella shujinwangii</name>
    <dbReference type="NCBI Taxonomy" id="1453103"/>
    <lineage>
        <taxon>Bacteria</taxon>
        <taxon>Bacillati</taxon>
        <taxon>Actinomycetota</taxon>
        <taxon>Actinomycetes</taxon>
        <taxon>Pseudonocardiales</taxon>
        <taxon>Pseudonocardiaceae</taxon>
        <taxon>Prauserella</taxon>
    </lineage>
</organism>
<dbReference type="Gene3D" id="3.30.300.130">
    <property type="entry name" value="Fe-S cluster assembly (FSCA)"/>
    <property type="match status" value="1"/>
</dbReference>
<protein>
    <submittedName>
        <fullName evidence="2">Fe-S cluster biogenesis protein NfuA</fullName>
    </submittedName>
</protein>
<evidence type="ECO:0000256" key="1">
    <source>
        <dbReference type="SAM" id="MobiDB-lite"/>
    </source>
</evidence>
<proteinExistence type="predicted"/>
<sequence>MASQGGTRLDDGAVERRLARLDELLAHVERYPGPTADTALEAVRTLTDVYGEALARMVDLAADRAGRFSADELVGHLMVLHDIHPEPVADRVRRALDGLRAHLGTRGDGVELLGIDGAVARVRVSGGGCGCGSAGSPDGTLEQAVRESVLALAPELRDVEPVREPTGGGEPSLIPVESLLSRTAAAGGGP</sequence>
<gene>
    <name evidence="2" type="ORF">B0I33_101146</name>
</gene>
<evidence type="ECO:0000313" key="3">
    <source>
        <dbReference type="Proteomes" id="UP000238362"/>
    </source>
</evidence>